<name>A0A1M6A0D8_9FIRM</name>
<comment type="similarity">
    <text evidence="1">Belongs to the GSP E family.</text>
</comment>
<dbReference type="PANTHER" id="PTHR30486:SF15">
    <property type="entry name" value="TYPE II_IV SECRETION SYSTEM ATPASE"/>
    <property type="match status" value="1"/>
</dbReference>
<reference evidence="3 4" key="1">
    <citation type="submission" date="2016-11" db="EMBL/GenBank/DDBJ databases">
        <authorList>
            <person name="Jaros S."/>
            <person name="Januszkiewicz K."/>
            <person name="Wedrychowicz H."/>
        </authorList>
    </citation>
    <scope>NUCLEOTIDE SEQUENCE [LARGE SCALE GENOMIC DNA]</scope>
    <source>
        <strain evidence="3 4">DSM 3074</strain>
    </source>
</reference>
<dbReference type="Pfam" id="PF00437">
    <property type="entry name" value="T2SSE"/>
    <property type="match status" value="1"/>
</dbReference>
<dbReference type="PANTHER" id="PTHR30486">
    <property type="entry name" value="TWITCHING MOTILITY PROTEIN PILT"/>
    <property type="match status" value="1"/>
</dbReference>
<accession>A0A1M6A0D8</accession>
<dbReference type="Gene3D" id="3.30.450.380">
    <property type="match status" value="1"/>
</dbReference>
<dbReference type="Gene3D" id="3.40.50.300">
    <property type="entry name" value="P-loop containing nucleotide triphosphate hydrolases"/>
    <property type="match status" value="1"/>
</dbReference>
<gene>
    <name evidence="3" type="ORF">SAMN02745671_00137</name>
</gene>
<dbReference type="InterPro" id="IPR001482">
    <property type="entry name" value="T2SS/T4SS_dom"/>
</dbReference>
<dbReference type="SUPFAM" id="SSF52540">
    <property type="entry name" value="P-loop containing nucleoside triphosphate hydrolases"/>
    <property type="match status" value="1"/>
</dbReference>
<dbReference type="Proteomes" id="UP000191240">
    <property type="component" value="Unassembled WGS sequence"/>
</dbReference>
<dbReference type="GO" id="GO:0016887">
    <property type="term" value="F:ATP hydrolysis activity"/>
    <property type="evidence" value="ECO:0007669"/>
    <property type="project" value="InterPro"/>
</dbReference>
<dbReference type="InterPro" id="IPR027417">
    <property type="entry name" value="P-loop_NTPase"/>
</dbReference>
<dbReference type="EMBL" id="FQYW01000003">
    <property type="protein sequence ID" value="SHI29925.1"/>
    <property type="molecule type" value="Genomic_DNA"/>
</dbReference>
<evidence type="ECO:0000259" key="2">
    <source>
        <dbReference type="Pfam" id="PF00437"/>
    </source>
</evidence>
<evidence type="ECO:0000313" key="4">
    <source>
        <dbReference type="Proteomes" id="UP000191240"/>
    </source>
</evidence>
<evidence type="ECO:0000313" key="3">
    <source>
        <dbReference type="EMBL" id="SHI29925.1"/>
    </source>
</evidence>
<protein>
    <submittedName>
        <fullName evidence="3">Pilus assembly protein CpaF</fullName>
    </submittedName>
</protein>
<feature type="domain" description="Bacterial type II secretion system protein E" evidence="2">
    <location>
        <begin position="102"/>
        <end position="382"/>
    </location>
</feature>
<dbReference type="InterPro" id="IPR050921">
    <property type="entry name" value="T4SS_GSP_E_ATPase"/>
</dbReference>
<dbReference type="RefSeq" id="WP_080325184.1">
    <property type="nucleotide sequence ID" value="NZ_FQYW01000003.1"/>
</dbReference>
<proteinExistence type="inferred from homology"/>
<sequence length="460" mass="51422">MSLLERLGRPNQRNVQVRIFASLSVDQVDNSFQEIKLKIHHRIVEEMTPEEQRILSTKNQDVLEIEHIIDSYVQKVLDENPFAIPRGERSRVISDLRDEMLGLGPIEGLLKDDSITEVMVNGPKKIFVERMGKLMLTDITFHNDEHLMNIIERIISPLGRRIDEASPLVDARLSDGSRVNIIIPPLSLVGPVVTIRKFSKKPLTFDNLINFGTLDRRMAKFLQACVAAKINILVTGGTGSGKTTTLNALSSFIPSNERIVTIEDAAELRLQQPHVVILESRPANIEGKGQITIRDLVRNALRMRPDRIVVGEVRSGEALDMLQAMNTGHDGSLTTAHANSPRDALSRLETMVLMSGFDLPVKAIREQISSAIDLILHQSRIKDGSRKITHITEVQHLEGDTITTQDLFYYQMTGMDETGKAMGRFVATGLLPGFLDKFQTNGVELPDEMFQNMGDEGGMY</sequence>
<dbReference type="CDD" id="cd01130">
    <property type="entry name" value="VirB11-like_ATPase"/>
    <property type="match status" value="1"/>
</dbReference>
<evidence type="ECO:0000256" key="1">
    <source>
        <dbReference type="ARBA" id="ARBA00006611"/>
    </source>
</evidence>
<dbReference type="AlphaFoldDB" id="A0A1M6A0D8"/>
<organism evidence="3 4">
    <name type="scientific">Anaerovibrio lipolyticus DSM 3074</name>
    <dbReference type="NCBI Taxonomy" id="1120997"/>
    <lineage>
        <taxon>Bacteria</taxon>
        <taxon>Bacillati</taxon>
        <taxon>Bacillota</taxon>
        <taxon>Negativicutes</taxon>
        <taxon>Selenomonadales</taxon>
        <taxon>Selenomonadaceae</taxon>
        <taxon>Anaerovibrio</taxon>
    </lineage>
</organism>